<dbReference type="Proteomes" id="UP000184498">
    <property type="component" value="Unassembled WGS sequence"/>
</dbReference>
<protein>
    <submittedName>
        <fullName evidence="2">SprT-like family protein</fullName>
    </submittedName>
</protein>
<dbReference type="RefSeq" id="WP_317041418.1">
    <property type="nucleotide sequence ID" value="NZ_FRAM01000001.1"/>
</dbReference>
<organism evidence="2 3">
    <name type="scientific">Epilithonimonas mollis</name>
    <dbReference type="NCBI Taxonomy" id="216903"/>
    <lineage>
        <taxon>Bacteria</taxon>
        <taxon>Pseudomonadati</taxon>
        <taxon>Bacteroidota</taxon>
        <taxon>Flavobacteriia</taxon>
        <taxon>Flavobacteriales</taxon>
        <taxon>Weeksellaceae</taxon>
        <taxon>Chryseobacterium group</taxon>
        <taxon>Epilithonimonas</taxon>
    </lineage>
</organism>
<reference evidence="3" key="1">
    <citation type="submission" date="2016-11" db="EMBL/GenBank/DDBJ databases">
        <authorList>
            <person name="Varghese N."/>
            <person name="Submissions S."/>
        </authorList>
    </citation>
    <scope>NUCLEOTIDE SEQUENCE [LARGE SCALE GENOMIC DNA]</scope>
    <source>
        <strain evidence="3">DSM 18016</strain>
    </source>
</reference>
<dbReference type="EMBL" id="FRAM01000001">
    <property type="protein sequence ID" value="SHK13254.1"/>
    <property type="molecule type" value="Genomic_DNA"/>
</dbReference>
<dbReference type="STRING" id="216903.SAMN05444371_1419"/>
<evidence type="ECO:0000313" key="3">
    <source>
        <dbReference type="Proteomes" id="UP000184498"/>
    </source>
</evidence>
<proteinExistence type="predicted"/>
<evidence type="ECO:0000313" key="2">
    <source>
        <dbReference type="EMBL" id="SHK13254.1"/>
    </source>
</evidence>
<evidence type="ECO:0000259" key="1">
    <source>
        <dbReference type="Pfam" id="PF10263"/>
    </source>
</evidence>
<accession>A0A1M6PZ71</accession>
<name>A0A1M6PZ71_9FLAO</name>
<dbReference type="Pfam" id="PF10263">
    <property type="entry name" value="SprT-like"/>
    <property type="match status" value="1"/>
</dbReference>
<dbReference type="AlphaFoldDB" id="A0A1M6PZ71"/>
<dbReference type="GO" id="GO:0006950">
    <property type="term" value="P:response to stress"/>
    <property type="evidence" value="ECO:0007669"/>
    <property type="project" value="UniProtKB-ARBA"/>
</dbReference>
<sequence length="208" mass="24980">MNNIIFVDHSDLQMSINVLEQYLPENTLPFLKKWFGDYTIHIRITKGRNSKLGDYRKLQDKSHQITVNSTLDRQLFFFVLTHELAHMLAFEKFSNRISAHGKEWKDTFREMLLESIDIYTNDLRPIILRFLKNPKANFMASPELVRYFHIKDSDENFVFIEDLLTNDKFIYRGDNYEILEKKKKLYLCINLNNSKKYMFRPLAKVERL</sequence>
<gene>
    <name evidence="2" type="ORF">SAMN05444371_1419</name>
</gene>
<dbReference type="InterPro" id="IPR006640">
    <property type="entry name" value="SprT-like_domain"/>
</dbReference>
<feature type="domain" description="SprT-like" evidence="1">
    <location>
        <begin position="39"/>
        <end position="111"/>
    </location>
</feature>
<keyword evidence="3" id="KW-1185">Reference proteome</keyword>